<dbReference type="GO" id="GO:0006397">
    <property type="term" value="P:mRNA processing"/>
    <property type="evidence" value="ECO:0007669"/>
    <property type="project" value="UniProtKB-KW"/>
</dbReference>
<organism evidence="3 4">
    <name type="scientific">Dendrothele bispora (strain CBS 962.96)</name>
    <dbReference type="NCBI Taxonomy" id="1314807"/>
    <lineage>
        <taxon>Eukaryota</taxon>
        <taxon>Fungi</taxon>
        <taxon>Dikarya</taxon>
        <taxon>Basidiomycota</taxon>
        <taxon>Agaricomycotina</taxon>
        <taxon>Agaricomycetes</taxon>
        <taxon>Agaricomycetidae</taxon>
        <taxon>Agaricales</taxon>
        <taxon>Agaricales incertae sedis</taxon>
        <taxon>Dendrothele</taxon>
    </lineage>
</organism>
<evidence type="ECO:0000313" key="3">
    <source>
        <dbReference type="EMBL" id="THU92320.1"/>
    </source>
</evidence>
<protein>
    <recommendedName>
        <fullName evidence="5">CCHC-type domain-containing protein</fullName>
    </recommendedName>
</protein>
<accession>A0A4S8LSR3</accession>
<dbReference type="AlphaFoldDB" id="A0A4S8LSR3"/>
<reference evidence="3 4" key="1">
    <citation type="journal article" date="2019" name="Nat. Ecol. Evol.">
        <title>Megaphylogeny resolves global patterns of mushroom evolution.</title>
        <authorList>
            <person name="Varga T."/>
            <person name="Krizsan K."/>
            <person name="Foldi C."/>
            <person name="Dima B."/>
            <person name="Sanchez-Garcia M."/>
            <person name="Sanchez-Ramirez S."/>
            <person name="Szollosi G.J."/>
            <person name="Szarkandi J.G."/>
            <person name="Papp V."/>
            <person name="Albert L."/>
            <person name="Andreopoulos W."/>
            <person name="Angelini C."/>
            <person name="Antonin V."/>
            <person name="Barry K.W."/>
            <person name="Bougher N.L."/>
            <person name="Buchanan P."/>
            <person name="Buyck B."/>
            <person name="Bense V."/>
            <person name="Catcheside P."/>
            <person name="Chovatia M."/>
            <person name="Cooper J."/>
            <person name="Damon W."/>
            <person name="Desjardin D."/>
            <person name="Finy P."/>
            <person name="Geml J."/>
            <person name="Haridas S."/>
            <person name="Hughes K."/>
            <person name="Justo A."/>
            <person name="Karasinski D."/>
            <person name="Kautmanova I."/>
            <person name="Kiss B."/>
            <person name="Kocsube S."/>
            <person name="Kotiranta H."/>
            <person name="LaButti K.M."/>
            <person name="Lechner B.E."/>
            <person name="Liimatainen K."/>
            <person name="Lipzen A."/>
            <person name="Lukacs Z."/>
            <person name="Mihaltcheva S."/>
            <person name="Morgado L.N."/>
            <person name="Niskanen T."/>
            <person name="Noordeloos M.E."/>
            <person name="Ohm R.A."/>
            <person name="Ortiz-Santana B."/>
            <person name="Ovrebo C."/>
            <person name="Racz N."/>
            <person name="Riley R."/>
            <person name="Savchenko A."/>
            <person name="Shiryaev A."/>
            <person name="Soop K."/>
            <person name="Spirin V."/>
            <person name="Szebenyi C."/>
            <person name="Tomsovsky M."/>
            <person name="Tulloss R.E."/>
            <person name="Uehling J."/>
            <person name="Grigoriev I.V."/>
            <person name="Vagvolgyi C."/>
            <person name="Papp T."/>
            <person name="Martin F.M."/>
            <person name="Miettinen O."/>
            <person name="Hibbett D.S."/>
            <person name="Nagy L.G."/>
        </authorList>
    </citation>
    <scope>NUCLEOTIDE SEQUENCE [LARGE SCALE GENOMIC DNA]</scope>
    <source>
        <strain evidence="3 4">CBS 962.96</strain>
    </source>
</reference>
<evidence type="ECO:0000256" key="1">
    <source>
        <dbReference type="ARBA" id="ARBA00022664"/>
    </source>
</evidence>
<proteinExistence type="predicted"/>
<dbReference type="EMBL" id="ML179282">
    <property type="protein sequence ID" value="THU92320.1"/>
    <property type="molecule type" value="Genomic_DNA"/>
</dbReference>
<evidence type="ECO:0008006" key="5">
    <source>
        <dbReference type="Google" id="ProtNLM"/>
    </source>
</evidence>
<dbReference type="OrthoDB" id="3018493at2759"/>
<gene>
    <name evidence="3" type="ORF">K435DRAFT_862577</name>
</gene>
<dbReference type="Proteomes" id="UP000297245">
    <property type="component" value="Unassembled WGS sequence"/>
</dbReference>
<keyword evidence="4" id="KW-1185">Reference proteome</keyword>
<dbReference type="GO" id="GO:0003676">
    <property type="term" value="F:nucleic acid binding"/>
    <property type="evidence" value="ECO:0007669"/>
    <property type="project" value="InterPro"/>
</dbReference>
<dbReference type="GO" id="GO:0008270">
    <property type="term" value="F:zinc ion binding"/>
    <property type="evidence" value="ECO:0007669"/>
    <property type="project" value="InterPro"/>
</dbReference>
<dbReference type="InterPro" id="IPR036875">
    <property type="entry name" value="Znf_CCHC_sf"/>
</dbReference>
<dbReference type="SUPFAM" id="SSF57756">
    <property type="entry name" value="Retrovirus zinc finger-like domains"/>
    <property type="match status" value="1"/>
</dbReference>
<keyword evidence="1" id="KW-0507">mRNA processing</keyword>
<name>A0A4S8LSR3_DENBC</name>
<feature type="region of interest" description="Disordered" evidence="2">
    <location>
        <begin position="33"/>
        <end position="65"/>
    </location>
</feature>
<evidence type="ECO:0000256" key="2">
    <source>
        <dbReference type="SAM" id="MobiDB-lite"/>
    </source>
</evidence>
<evidence type="ECO:0000313" key="4">
    <source>
        <dbReference type="Proteomes" id="UP000297245"/>
    </source>
</evidence>
<sequence length="88" mass="9792">MSKYRRLRVKALTSNKIKGINDQTHAKERVDILKDPPVPNPKGRPRTLRITGADEGRIQGGGGPKVPRKCGNCKQTGHCRDKCPYLSK</sequence>